<name>A0A8K0JWC4_9TREE</name>
<gene>
    <name evidence="6" type="ORF">FFLO_00486</name>
</gene>
<dbReference type="Pfam" id="PF01124">
    <property type="entry name" value="MAPEG"/>
    <property type="match status" value="1"/>
</dbReference>
<keyword evidence="3 5" id="KW-1133">Transmembrane helix</keyword>
<dbReference type="PANTHER" id="PTHR10250">
    <property type="entry name" value="MICROSOMAL GLUTATHIONE S-TRANSFERASE"/>
    <property type="match status" value="1"/>
</dbReference>
<dbReference type="OrthoDB" id="410651at2759"/>
<dbReference type="GO" id="GO:0005783">
    <property type="term" value="C:endoplasmic reticulum"/>
    <property type="evidence" value="ECO:0007669"/>
    <property type="project" value="TreeGrafter"/>
</dbReference>
<proteinExistence type="predicted"/>
<evidence type="ECO:0000256" key="3">
    <source>
        <dbReference type="ARBA" id="ARBA00022989"/>
    </source>
</evidence>
<dbReference type="GO" id="GO:0016020">
    <property type="term" value="C:membrane"/>
    <property type="evidence" value="ECO:0007669"/>
    <property type="project" value="UniProtKB-SubCell"/>
</dbReference>
<evidence type="ECO:0000256" key="5">
    <source>
        <dbReference type="SAM" id="Phobius"/>
    </source>
</evidence>
<dbReference type="EMBL" id="JABELV010000005">
    <property type="protein sequence ID" value="KAG7575322.1"/>
    <property type="molecule type" value="Genomic_DNA"/>
</dbReference>
<dbReference type="PANTHER" id="PTHR10250:SF26">
    <property type="entry name" value="GLUTATHIONE S-TRANSFERASE 3, MITOCHONDRIAL"/>
    <property type="match status" value="1"/>
</dbReference>
<dbReference type="Proteomes" id="UP000812966">
    <property type="component" value="Unassembled WGS sequence"/>
</dbReference>
<dbReference type="InterPro" id="IPR001129">
    <property type="entry name" value="Membr-assoc_MAPEG"/>
</dbReference>
<feature type="transmembrane region" description="Helical" evidence="5">
    <location>
        <begin position="75"/>
        <end position="94"/>
    </location>
</feature>
<dbReference type="Gene3D" id="1.20.120.550">
    <property type="entry name" value="Membrane associated eicosanoid/glutathione metabolism-like domain"/>
    <property type="match status" value="1"/>
</dbReference>
<keyword evidence="7" id="KW-1185">Reference proteome</keyword>
<protein>
    <recommendedName>
        <fullName evidence="8">MAPEG family protein</fullName>
    </recommendedName>
</protein>
<evidence type="ECO:0000313" key="6">
    <source>
        <dbReference type="EMBL" id="KAG7575322.1"/>
    </source>
</evidence>
<evidence type="ECO:0000313" key="7">
    <source>
        <dbReference type="Proteomes" id="UP000812966"/>
    </source>
</evidence>
<dbReference type="GO" id="GO:0005635">
    <property type="term" value="C:nuclear envelope"/>
    <property type="evidence" value="ECO:0007669"/>
    <property type="project" value="TreeGrafter"/>
</dbReference>
<keyword evidence="4 5" id="KW-0472">Membrane</keyword>
<dbReference type="InterPro" id="IPR050997">
    <property type="entry name" value="MAPEG"/>
</dbReference>
<dbReference type="GO" id="GO:0004602">
    <property type="term" value="F:glutathione peroxidase activity"/>
    <property type="evidence" value="ECO:0007669"/>
    <property type="project" value="TreeGrafter"/>
</dbReference>
<evidence type="ECO:0000256" key="1">
    <source>
        <dbReference type="ARBA" id="ARBA00004141"/>
    </source>
</evidence>
<accession>A0A8K0JWC4</accession>
<dbReference type="InterPro" id="IPR023352">
    <property type="entry name" value="MAPEG-like_dom_sf"/>
</dbReference>
<sequence length="158" mass="17018">MFAASNSTGLVLTLPSNYLFVGLVGVGTFWVNLLQILQVSKYRKLSGIEYPQHMATQEQAKSSQAAMKFNCAQRIVNAAIGNAPTFLVGLFWTGLYAPNLAASLGGLYLVGRVLYTLGYINAGPKGRLTKGGLLATFGYYPLMLIATYYAVKPLLALV</sequence>
<reference evidence="6" key="1">
    <citation type="submission" date="2020-04" db="EMBL/GenBank/DDBJ databases">
        <title>Analysis of mating type loci in Filobasidium floriforme.</title>
        <authorList>
            <person name="Nowrousian M."/>
        </authorList>
    </citation>
    <scope>NUCLEOTIDE SEQUENCE</scope>
    <source>
        <strain evidence="6">CBS 6242</strain>
    </source>
</reference>
<comment type="subcellular location">
    <subcellularLocation>
        <location evidence="1">Membrane</location>
        <topology evidence="1">Multi-pass membrane protein</topology>
    </subcellularLocation>
</comment>
<feature type="transmembrane region" description="Helical" evidence="5">
    <location>
        <begin position="18"/>
        <end position="37"/>
    </location>
</feature>
<keyword evidence="2 5" id="KW-0812">Transmembrane</keyword>
<dbReference type="AlphaFoldDB" id="A0A8K0JWC4"/>
<evidence type="ECO:0000256" key="4">
    <source>
        <dbReference type="ARBA" id="ARBA00023136"/>
    </source>
</evidence>
<feature type="transmembrane region" description="Helical" evidence="5">
    <location>
        <begin position="132"/>
        <end position="151"/>
    </location>
</feature>
<comment type="caution">
    <text evidence="6">The sequence shown here is derived from an EMBL/GenBank/DDBJ whole genome shotgun (WGS) entry which is preliminary data.</text>
</comment>
<feature type="transmembrane region" description="Helical" evidence="5">
    <location>
        <begin position="100"/>
        <end position="120"/>
    </location>
</feature>
<dbReference type="SUPFAM" id="SSF161084">
    <property type="entry name" value="MAPEG domain-like"/>
    <property type="match status" value="1"/>
</dbReference>
<organism evidence="6 7">
    <name type="scientific">Filobasidium floriforme</name>
    <dbReference type="NCBI Taxonomy" id="5210"/>
    <lineage>
        <taxon>Eukaryota</taxon>
        <taxon>Fungi</taxon>
        <taxon>Dikarya</taxon>
        <taxon>Basidiomycota</taxon>
        <taxon>Agaricomycotina</taxon>
        <taxon>Tremellomycetes</taxon>
        <taxon>Filobasidiales</taxon>
        <taxon>Filobasidiaceae</taxon>
        <taxon>Filobasidium</taxon>
    </lineage>
</organism>
<evidence type="ECO:0008006" key="8">
    <source>
        <dbReference type="Google" id="ProtNLM"/>
    </source>
</evidence>
<evidence type="ECO:0000256" key="2">
    <source>
        <dbReference type="ARBA" id="ARBA00022692"/>
    </source>
</evidence>
<dbReference type="GO" id="GO:0004364">
    <property type="term" value="F:glutathione transferase activity"/>
    <property type="evidence" value="ECO:0007669"/>
    <property type="project" value="TreeGrafter"/>
</dbReference>